<dbReference type="EMBL" id="CAJNRG010015912">
    <property type="protein sequence ID" value="CAF2186683.1"/>
    <property type="molecule type" value="Genomic_DNA"/>
</dbReference>
<evidence type="ECO:0000313" key="2">
    <source>
        <dbReference type="EMBL" id="CAF4349087.1"/>
    </source>
</evidence>
<sequence length="21" mass="2343">IQIAAVDVISSSARIDTWLHF</sequence>
<proteinExistence type="predicted"/>
<feature type="non-terminal residue" evidence="2">
    <location>
        <position position="1"/>
    </location>
</feature>
<protein>
    <submittedName>
        <fullName evidence="2">Uncharacterized protein</fullName>
    </submittedName>
</protein>
<dbReference type="Proteomes" id="UP000663887">
    <property type="component" value="Unassembled WGS sequence"/>
</dbReference>
<dbReference type="Proteomes" id="UP000663842">
    <property type="component" value="Unassembled WGS sequence"/>
</dbReference>
<gene>
    <name evidence="2" type="ORF">UXM345_LOCUS35908</name>
    <name evidence="1" type="ORF">XDN619_LOCUS32059</name>
</gene>
<dbReference type="AlphaFoldDB" id="A0A820KV37"/>
<accession>A0A820KV37</accession>
<comment type="caution">
    <text evidence="2">The sequence shown here is derived from an EMBL/GenBank/DDBJ whole genome shotgun (WGS) entry which is preliminary data.</text>
</comment>
<reference evidence="2" key="1">
    <citation type="submission" date="2021-02" db="EMBL/GenBank/DDBJ databases">
        <authorList>
            <person name="Nowell W R."/>
        </authorList>
    </citation>
    <scope>NUCLEOTIDE SEQUENCE</scope>
</reference>
<evidence type="ECO:0000313" key="1">
    <source>
        <dbReference type="EMBL" id="CAF2186683.1"/>
    </source>
</evidence>
<name>A0A820KV37_9BILA</name>
<evidence type="ECO:0000313" key="3">
    <source>
        <dbReference type="Proteomes" id="UP000663842"/>
    </source>
</evidence>
<dbReference type="EMBL" id="CAJOBF010015666">
    <property type="protein sequence ID" value="CAF4349087.1"/>
    <property type="molecule type" value="Genomic_DNA"/>
</dbReference>
<organism evidence="2 3">
    <name type="scientific">Rotaria magnacalcarata</name>
    <dbReference type="NCBI Taxonomy" id="392030"/>
    <lineage>
        <taxon>Eukaryota</taxon>
        <taxon>Metazoa</taxon>
        <taxon>Spiralia</taxon>
        <taxon>Gnathifera</taxon>
        <taxon>Rotifera</taxon>
        <taxon>Eurotatoria</taxon>
        <taxon>Bdelloidea</taxon>
        <taxon>Philodinida</taxon>
        <taxon>Philodinidae</taxon>
        <taxon>Rotaria</taxon>
    </lineage>
</organism>